<proteinExistence type="predicted"/>
<keyword evidence="3" id="KW-0804">Transcription</keyword>
<gene>
    <name evidence="5" type="ORF">JYB85_11055</name>
</gene>
<dbReference type="EMBL" id="CP071502">
    <property type="protein sequence ID" value="QSX35895.1"/>
    <property type="molecule type" value="Genomic_DNA"/>
</dbReference>
<keyword evidence="1" id="KW-0805">Transcription regulation</keyword>
<keyword evidence="6" id="KW-1185">Reference proteome</keyword>
<evidence type="ECO:0000256" key="2">
    <source>
        <dbReference type="ARBA" id="ARBA00023125"/>
    </source>
</evidence>
<evidence type="ECO:0000259" key="4">
    <source>
        <dbReference type="PROSITE" id="PS50995"/>
    </source>
</evidence>
<dbReference type="SMART" id="SM00347">
    <property type="entry name" value="HTH_MARR"/>
    <property type="match status" value="1"/>
</dbReference>
<protein>
    <submittedName>
        <fullName evidence="5">MarR family transcriptional regulator</fullName>
    </submittedName>
</protein>
<keyword evidence="2" id="KW-0238">DNA-binding</keyword>
<reference evidence="5 6" key="1">
    <citation type="submission" date="2021-03" db="EMBL/GenBank/DDBJ databases">
        <title>Novel species identification of genus Shewanella.</title>
        <authorList>
            <person name="Liu G."/>
            <person name="Zhang Q."/>
        </authorList>
    </citation>
    <scope>NUCLEOTIDE SEQUENCE [LARGE SCALE GENOMIC DNA]</scope>
    <source>
        <strain evidence="5 6">FJAT-52962</strain>
    </source>
</reference>
<evidence type="ECO:0000313" key="5">
    <source>
        <dbReference type="EMBL" id="QSX35895.1"/>
    </source>
</evidence>
<evidence type="ECO:0000313" key="6">
    <source>
        <dbReference type="Proteomes" id="UP000663207"/>
    </source>
</evidence>
<dbReference type="InterPro" id="IPR036390">
    <property type="entry name" value="WH_DNA-bd_sf"/>
</dbReference>
<accession>A0ABX7QYG1</accession>
<dbReference type="RefSeq" id="WP_207379347.1">
    <property type="nucleotide sequence ID" value="NZ_CP071502.1"/>
</dbReference>
<dbReference type="Pfam" id="PF01047">
    <property type="entry name" value="MarR"/>
    <property type="match status" value="1"/>
</dbReference>
<dbReference type="PANTHER" id="PTHR42756:SF1">
    <property type="entry name" value="TRANSCRIPTIONAL REPRESSOR OF EMRAB OPERON"/>
    <property type="match status" value="1"/>
</dbReference>
<dbReference type="SUPFAM" id="SSF46785">
    <property type="entry name" value="Winged helix' DNA-binding domain"/>
    <property type="match status" value="1"/>
</dbReference>
<dbReference type="InterPro" id="IPR000835">
    <property type="entry name" value="HTH_MarR-typ"/>
</dbReference>
<feature type="domain" description="HTH marR-type" evidence="4">
    <location>
        <begin position="1"/>
        <end position="154"/>
    </location>
</feature>
<dbReference type="PANTHER" id="PTHR42756">
    <property type="entry name" value="TRANSCRIPTIONAL REGULATOR, MARR"/>
    <property type="match status" value="1"/>
</dbReference>
<organism evidence="5 6">
    <name type="scientific">Shewanella sedimentimangrovi</name>
    <dbReference type="NCBI Taxonomy" id="2814293"/>
    <lineage>
        <taxon>Bacteria</taxon>
        <taxon>Pseudomonadati</taxon>
        <taxon>Pseudomonadota</taxon>
        <taxon>Gammaproteobacteria</taxon>
        <taxon>Alteromonadales</taxon>
        <taxon>Shewanellaceae</taxon>
        <taxon>Shewanella</taxon>
    </lineage>
</organism>
<dbReference type="Proteomes" id="UP000663207">
    <property type="component" value="Chromosome"/>
</dbReference>
<sequence>MELTQALIQFQRCLAGAWHMATEQQATPLTVNEFEYLWCVHQAGLAEMNSNSHAQPHGQDHDDSSHLSALAAEMQVQKSSASAMVNRLEKKGLIRRVTCQFDARAQHILLTEQGLEQFLTAKEVVYAELNAKIGRCLSPAELSLFVELLMRINAVGDDGSGKS</sequence>
<dbReference type="InterPro" id="IPR036388">
    <property type="entry name" value="WH-like_DNA-bd_sf"/>
</dbReference>
<evidence type="ECO:0000256" key="1">
    <source>
        <dbReference type="ARBA" id="ARBA00023015"/>
    </source>
</evidence>
<name>A0ABX7QYG1_9GAMM</name>
<evidence type="ECO:0000256" key="3">
    <source>
        <dbReference type="ARBA" id="ARBA00023163"/>
    </source>
</evidence>
<dbReference type="PROSITE" id="PS50995">
    <property type="entry name" value="HTH_MARR_2"/>
    <property type="match status" value="1"/>
</dbReference>
<dbReference type="Gene3D" id="1.10.10.10">
    <property type="entry name" value="Winged helix-like DNA-binding domain superfamily/Winged helix DNA-binding domain"/>
    <property type="match status" value="1"/>
</dbReference>
<dbReference type="PRINTS" id="PR00598">
    <property type="entry name" value="HTHMARR"/>
</dbReference>